<comment type="caution">
    <text evidence="3">The sequence shown here is derived from an EMBL/GenBank/DDBJ whole genome shotgun (WGS) entry which is preliminary data.</text>
</comment>
<dbReference type="Gene3D" id="3.40.50.1820">
    <property type="entry name" value="alpha/beta hydrolase"/>
    <property type="match status" value="1"/>
</dbReference>
<reference evidence="3 4" key="1">
    <citation type="submission" date="2019-09" db="EMBL/GenBank/DDBJ databases">
        <title>Phylogeny of genus Pseudoclavibacter and closely related genus.</title>
        <authorList>
            <person name="Li Y."/>
        </authorList>
    </citation>
    <scope>NUCLEOTIDE SEQUENCE [LARGE SCALE GENOMIC DNA]</scope>
    <source>
        <strain evidence="3 4">THG-MD12</strain>
    </source>
</reference>
<dbReference type="PANTHER" id="PTHR43798:SF33">
    <property type="entry name" value="HYDROLASE, PUTATIVE (AFU_ORTHOLOGUE AFUA_2G14860)-RELATED"/>
    <property type="match status" value="1"/>
</dbReference>
<dbReference type="InterPro" id="IPR050266">
    <property type="entry name" value="AB_hydrolase_sf"/>
</dbReference>
<dbReference type="InterPro" id="IPR029058">
    <property type="entry name" value="AB_hydrolase_fold"/>
</dbReference>
<gene>
    <name evidence="3" type="ORF">F8O03_13670</name>
</gene>
<dbReference type="SUPFAM" id="SSF53474">
    <property type="entry name" value="alpha/beta-Hydrolases"/>
    <property type="match status" value="1"/>
</dbReference>
<feature type="compositionally biased region" description="Low complexity" evidence="1">
    <location>
        <begin position="320"/>
        <end position="342"/>
    </location>
</feature>
<dbReference type="OrthoDB" id="9770427at2"/>
<organism evidence="3 4">
    <name type="scientific">Pseudoclavibacter terrae</name>
    <dbReference type="NCBI Taxonomy" id="1530195"/>
    <lineage>
        <taxon>Bacteria</taxon>
        <taxon>Bacillati</taxon>
        <taxon>Actinomycetota</taxon>
        <taxon>Actinomycetes</taxon>
        <taxon>Micrococcales</taxon>
        <taxon>Microbacteriaceae</taxon>
        <taxon>Pseudoclavibacter</taxon>
    </lineage>
</organism>
<name>A0A7J5B0J8_9MICO</name>
<dbReference type="PANTHER" id="PTHR43798">
    <property type="entry name" value="MONOACYLGLYCEROL LIPASE"/>
    <property type="match status" value="1"/>
</dbReference>
<evidence type="ECO:0000256" key="1">
    <source>
        <dbReference type="SAM" id="MobiDB-lite"/>
    </source>
</evidence>
<dbReference type="GO" id="GO:0016020">
    <property type="term" value="C:membrane"/>
    <property type="evidence" value="ECO:0007669"/>
    <property type="project" value="TreeGrafter"/>
</dbReference>
<keyword evidence="4" id="KW-1185">Reference proteome</keyword>
<dbReference type="GO" id="GO:0016787">
    <property type="term" value="F:hydrolase activity"/>
    <property type="evidence" value="ECO:0007669"/>
    <property type="project" value="UniProtKB-KW"/>
</dbReference>
<keyword evidence="3" id="KW-0378">Hydrolase</keyword>
<dbReference type="InterPro" id="IPR000073">
    <property type="entry name" value="AB_hydrolase_1"/>
</dbReference>
<feature type="compositionally biased region" description="Basic and acidic residues" evidence="1">
    <location>
        <begin position="350"/>
        <end position="359"/>
    </location>
</feature>
<proteinExistence type="predicted"/>
<evidence type="ECO:0000313" key="3">
    <source>
        <dbReference type="EMBL" id="KAB1637382.1"/>
    </source>
</evidence>
<evidence type="ECO:0000313" key="4">
    <source>
        <dbReference type="Proteomes" id="UP000490386"/>
    </source>
</evidence>
<accession>A0A7J5B0J8</accession>
<sequence>MRHGEVRARVSTIGADGDRAFVLVAGIGVASNYYENLAPGLGEFGPVHALDLPGFAGVPYPKRPMSIQRYAAVVGTVIDELGLVDPVLVGHSMGTQVVAELASQRPELSTLVLIGPVTNPRERSLPKLAFRFLESSAHEPFRVAMLAVGAYLLCGFRWFSAVLPRMMRYRIEDVLPRIQAHTLVIRGEHDSLVPRSWLREMAGLLPRASTWEIEGAAHSVMYDHAKGVAELCVDHAREPFDTRSAEGAGQDLAADAAAGKLVQVADEEARNRKVHVTPRLVLQVLRSRWNEFFASAANRPRDIAEAKTEHFQAQVEAFRGAGAEPDGAGAEAGAECGAESGAEAGGGSQAEERGSQDRA</sequence>
<feature type="domain" description="AB hydrolase-1" evidence="2">
    <location>
        <begin position="21"/>
        <end position="230"/>
    </location>
</feature>
<dbReference type="EMBL" id="WBJX01000004">
    <property type="protein sequence ID" value="KAB1637382.1"/>
    <property type="molecule type" value="Genomic_DNA"/>
</dbReference>
<feature type="region of interest" description="Disordered" evidence="1">
    <location>
        <begin position="318"/>
        <end position="359"/>
    </location>
</feature>
<dbReference type="Proteomes" id="UP000490386">
    <property type="component" value="Unassembled WGS sequence"/>
</dbReference>
<dbReference type="AlphaFoldDB" id="A0A7J5B0J8"/>
<protein>
    <submittedName>
        <fullName evidence="3">Alpha/beta hydrolase</fullName>
    </submittedName>
</protein>
<evidence type="ECO:0000259" key="2">
    <source>
        <dbReference type="Pfam" id="PF12697"/>
    </source>
</evidence>
<dbReference type="Pfam" id="PF12697">
    <property type="entry name" value="Abhydrolase_6"/>
    <property type="match status" value="1"/>
</dbReference>